<dbReference type="InterPro" id="IPR014151">
    <property type="entry name" value="DNA_helicase_AddA"/>
</dbReference>
<keyword evidence="7 15" id="KW-0067">ATP-binding</keyword>
<evidence type="ECO:0000313" key="20">
    <source>
        <dbReference type="Proteomes" id="UP001597215"/>
    </source>
</evidence>
<feature type="region of interest" description="Disordered" evidence="16">
    <location>
        <begin position="915"/>
        <end position="968"/>
    </location>
</feature>
<evidence type="ECO:0000256" key="1">
    <source>
        <dbReference type="ARBA" id="ARBA00022722"/>
    </source>
</evidence>
<proteinExistence type="predicted"/>
<dbReference type="Proteomes" id="UP001597215">
    <property type="component" value="Unassembled WGS sequence"/>
</dbReference>
<evidence type="ECO:0000256" key="2">
    <source>
        <dbReference type="ARBA" id="ARBA00022741"/>
    </source>
</evidence>
<feature type="binding site" evidence="15">
    <location>
        <begin position="30"/>
        <end position="37"/>
    </location>
    <ligand>
        <name>ATP</name>
        <dbReference type="ChEBI" id="CHEBI:30616"/>
    </ligand>
</feature>
<evidence type="ECO:0000259" key="18">
    <source>
        <dbReference type="PROSITE" id="PS51217"/>
    </source>
</evidence>
<evidence type="ECO:0000256" key="5">
    <source>
        <dbReference type="ARBA" id="ARBA00022806"/>
    </source>
</evidence>
<evidence type="ECO:0000256" key="10">
    <source>
        <dbReference type="ARBA" id="ARBA00023235"/>
    </source>
</evidence>
<keyword evidence="1" id="KW-0540">Nuclease</keyword>
<dbReference type="EMBL" id="JBHUEL010000004">
    <property type="protein sequence ID" value="MFD1766310.1"/>
    <property type="molecule type" value="Genomic_DNA"/>
</dbReference>
<evidence type="ECO:0000256" key="3">
    <source>
        <dbReference type="ARBA" id="ARBA00022763"/>
    </source>
</evidence>
<comment type="caution">
    <text evidence="19">The sequence shown here is derived from an EMBL/GenBank/DDBJ whole genome shotgun (WGS) entry which is preliminary data.</text>
</comment>
<reference evidence="20" key="1">
    <citation type="journal article" date="2019" name="Int. J. Syst. Evol. Microbiol.">
        <title>The Global Catalogue of Microorganisms (GCM) 10K type strain sequencing project: providing services to taxonomists for standard genome sequencing and annotation.</title>
        <authorList>
            <consortium name="The Broad Institute Genomics Platform"/>
            <consortium name="The Broad Institute Genome Sequencing Center for Infectious Disease"/>
            <person name="Wu L."/>
            <person name="Ma J."/>
        </authorList>
    </citation>
    <scope>NUCLEOTIDE SEQUENCE [LARGE SCALE GENOMIC DNA]</scope>
    <source>
        <strain evidence="20">CGMCC 1.12449</strain>
    </source>
</reference>
<evidence type="ECO:0000313" key="19">
    <source>
        <dbReference type="EMBL" id="MFD1766310.1"/>
    </source>
</evidence>
<evidence type="ECO:0000256" key="4">
    <source>
        <dbReference type="ARBA" id="ARBA00022801"/>
    </source>
</evidence>
<gene>
    <name evidence="19" type="primary">addA</name>
    <name evidence="19" type="ORF">ACFSAG_05585</name>
</gene>
<dbReference type="GO" id="GO:0004386">
    <property type="term" value="F:helicase activity"/>
    <property type="evidence" value="ECO:0007669"/>
    <property type="project" value="UniProtKB-KW"/>
</dbReference>
<evidence type="ECO:0000256" key="8">
    <source>
        <dbReference type="ARBA" id="ARBA00023125"/>
    </source>
</evidence>
<sequence length="1138" mass="125681">MALDSDHIVHDLTDAQQGAVEPAANVWLSASAGSGKTQVLSARVIRLLLAGAKPEEILCLTFTKAAAAEMAERINRKLASWVQMKEPLLAAELRAIGADYSRDNLPAARKLFAEILDAPGGGLQIMTIHAFCQSLLGSFPEEAGIMPGFEPLDDRTKAELQREVLAQISREADETGDRAVAESLHRLGLERGEDGAWAFLQRCAATVETMRQLPEGQGLLQFVRNNLGVSYEEPTSEILAFLVANEQVDVTSIKAIIDLNIEWATKTGSARAETINNWLSSDISDRVNHIEVLHKCWTLQKTGKPHELGSNQIPRVETYVRIVTELHFWTEGIVQAKILLNYADRLASALFAGKAFALRYEALKRSRGLVDFDDLIAKAADLLTTSGMNAWVRYKLDRRIDHVLVDEAQDTNAKQWNIIKALTEDFFAGEGAKEGKSRTIFAVGDFKQAIYGFQGTDPARYREAGEYYAARLEEQEGNLQFLTLSQSFRSTQPILQLVNAVVAQLGHERFGLAESIDDHVSQKLDIGSIELLEPVTAESAVENGDSEGDEEKWLGPEKRELAAVLAQKIKDLIDEQPVLASTNKPLTPGDIMVLFRKRTEVTSLLVARLHALGVPVAGIDRMQIGEQLAVQDLASAIRFVLQPQDDLSLACLLVSPLIGWSQEDLLRHGYRSERVSLWHHIRNNKDIAADLQPLHDMLAVADFTTPYRFLEEILSGATAGRKKFAIRLGAEVLVPIEEFLNLAIEFEQSRGGTLQQFLDWFERNSSEIKRERLTGSNEVQIMTVHGAKGLQAPVVILADMTVDPGQSGKDPNSSLPLEDGGALPLLRIDKESRVGCLDDLESAREAKELNEHYRLLYVALTRAEERLIMAGSLGAKKAAKPECWYAAVEQAMDALGCTTVNDPKGRLVRIVEGQAGTSVAGDRKPQTASTGAALPVPEWLSQPARPEARPPRPLAPSQLDDSDVGDRPAEQVMRHAAERGKLVHGLIERIDADRMVHFAEDAARWLKARDREGRHDHLAIISQVQSLVQDVRWQDLFSSKAKAEIPIAAVVGETVITGRIDRLLVDEHYVRIVDFKTSRRVPKDVAGVNLSELRQMAHYVAAVERIFPGRKVSAALLYTHAPLMMELPLEALAPHKPV</sequence>
<dbReference type="Gene3D" id="3.90.320.10">
    <property type="match status" value="1"/>
</dbReference>
<dbReference type="InterPro" id="IPR014017">
    <property type="entry name" value="DNA_helicase_UvrD-like_C"/>
</dbReference>
<dbReference type="InterPro" id="IPR014016">
    <property type="entry name" value="UvrD-like_ATP-bd"/>
</dbReference>
<dbReference type="Gene3D" id="3.40.50.300">
    <property type="entry name" value="P-loop containing nucleotide triphosphate hydrolases"/>
    <property type="match status" value="4"/>
</dbReference>
<dbReference type="InterPro" id="IPR000212">
    <property type="entry name" value="DNA_helicase_UvrD/REP"/>
</dbReference>
<keyword evidence="5 15" id="KW-0347">Helicase</keyword>
<organism evidence="19 20">
    <name type="scientific">Sphingorhabdus buctiana</name>
    <dbReference type="NCBI Taxonomy" id="1508805"/>
    <lineage>
        <taxon>Bacteria</taxon>
        <taxon>Pseudomonadati</taxon>
        <taxon>Pseudomonadota</taxon>
        <taxon>Alphaproteobacteria</taxon>
        <taxon>Sphingomonadales</taxon>
        <taxon>Sphingomonadaceae</taxon>
        <taxon>Sphingorhabdus</taxon>
    </lineage>
</organism>
<evidence type="ECO:0000256" key="13">
    <source>
        <dbReference type="ARBA" id="ARBA00034923"/>
    </source>
</evidence>
<keyword evidence="3" id="KW-0227">DNA damage</keyword>
<keyword evidence="10" id="KW-0413">Isomerase</keyword>
<keyword evidence="8" id="KW-0238">DNA-binding</keyword>
<dbReference type="EC" id="5.6.2.4" evidence="12"/>
<evidence type="ECO:0000256" key="14">
    <source>
        <dbReference type="ARBA" id="ARBA00048988"/>
    </source>
</evidence>
<dbReference type="NCBIfam" id="TIGR02784">
    <property type="entry name" value="addA_alphas"/>
    <property type="match status" value="1"/>
</dbReference>
<dbReference type="InterPro" id="IPR038726">
    <property type="entry name" value="PDDEXK_AddAB-type"/>
</dbReference>
<keyword evidence="6" id="KW-0269">Exonuclease</keyword>
<dbReference type="PROSITE" id="PS51217">
    <property type="entry name" value="UVRD_HELICASE_CTER"/>
    <property type="match status" value="1"/>
</dbReference>
<feature type="domain" description="UvrD-like helicase C-terminal" evidence="18">
    <location>
        <begin position="492"/>
        <end position="789"/>
    </location>
</feature>
<evidence type="ECO:0000256" key="15">
    <source>
        <dbReference type="PROSITE-ProRule" id="PRU00560"/>
    </source>
</evidence>
<keyword evidence="4 15" id="KW-0378">Hydrolase</keyword>
<dbReference type="PROSITE" id="PS51198">
    <property type="entry name" value="UVRD_HELICASE_ATP_BIND"/>
    <property type="match status" value="1"/>
</dbReference>
<dbReference type="SUPFAM" id="SSF52540">
    <property type="entry name" value="P-loop containing nucleoside triphosphate hydrolases"/>
    <property type="match status" value="1"/>
</dbReference>
<dbReference type="InterPro" id="IPR011604">
    <property type="entry name" value="PDDEXK-like_dom_sf"/>
</dbReference>
<comment type="catalytic activity">
    <reaction evidence="14">
        <text>ATP + H2O = ADP + phosphate + H(+)</text>
        <dbReference type="Rhea" id="RHEA:13065"/>
        <dbReference type="ChEBI" id="CHEBI:15377"/>
        <dbReference type="ChEBI" id="CHEBI:15378"/>
        <dbReference type="ChEBI" id="CHEBI:30616"/>
        <dbReference type="ChEBI" id="CHEBI:43474"/>
        <dbReference type="ChEBI" id="CHEBI:456216"/>
        <dbReference type="EC" id="5.6.2.4"/>
    </reaction>
</comment>
<evidence type="ECO:0000256" key="7">
    <source>
        <dbReference type="ARBA" id="ARBA00022840"/>
    </source>
</evidence>
<evidence type="ECO:0000256" key="6">
    <source>
        <dbReference type="ARBA" id="ARBA00022839"/>
    </source>
</evidence>
<evidence type="ECO:0000256" key="16">
    <source>
        <dbReference type="SAM" id="MobiDB-lite"/>
    </source>
</evidence>
<protein>
    <recommendedName>
        <fullName evidence="12">DNA 3'-5' helicase</fullName>
        <ecNumber evidence="12">5.6.2.4</ecNumber>
    </recommendedName>
    <alternativeName>
        <fullName evidence="13">DNA 3'-5' helicase II</fullName>
    </alternativeName>
</protein>
<dbReference type="Pfam" id="PF12705">
    <property type="entry name" value="PDDEXK_1"/>
    <property type="match status" value="1"/>
</dbReference>
<keyword evidence="2 15" id="KW-0547">Nucleotide-binding</keyword>
<dbReference type="PANTHER" id="PTHR11070:SF2">
    <property type="entry name" value="ATP-DEPENDENT DNA HELICASE SRS2"/>
    <property type="match status" value="1"/>
</dbReference>
<comment type="catalytic activity">
    <reaction evidence="11">
        <text>Couples ATP hydrolysis with the unwinding of duplex DNA by translocating in the 3'-5' direction.</text>
        <dbReference type="EC" id="5.6.2.4"/>
    </reaction>
</comment>
<accession>A0ABW4MBS5</accession>
<feature type="domain" description="UvrD-like helicase ATP-binding" evidence="17">
    <location>
        <begin position="9"/>
        <end position="491"/>
    </location>
</feature>
<dbReference type="RefSeq" id="WP_381512266.1">
    <property type="nucleotide sequence ID" value="NZ_JBHUEL010000004.1"/>
</dbReference>
<keyword evidence="20" id="KW-1185">Reference proteome</keyword>
<dbReference type="InterPro" id="IPR011335">
    <property type="entry name" value="Restrct_endonuc-II-like"/>
</dbReference>
<dbReference type="PANTHER" id="PTHR11070">
    <property type="entry name" value="UVRD / RECB / PCRA DNA HELICASE FAMILY MEMBER"/>
    <property type="match status" value="1"/>
</dbReference>
<evidence type="ECO:0000256" key="11">
    <source>
        <dbReference type="ARBA" id="ARBA00034617"/>
    </source>
</evidence>
<dbReference type="Pfam" id="PF13361">
    <property type="entry name" value="UvrD_C"/>
    <property type="match status" value="1"/>
</dbReference>
<evidence type="ECO:0000256" key="12">
    <source>
        <dbReference type="ARBA" id="ARBA00034808"/>
    </source>
</evidence>
<evidence type="ECO:0000256" key="9">
    <source>
        <dbReference type="ARBA" id="ARBA00023204"/>
    </source>
</evidence>
<evidence type="ECO:0000259" key="17">
    <source>
        <dbReference type="PROSITE" id="PS51198"/>
    </source>
</evidence>
<keyword evidence="9" id="KW-0234">DNA repair</keyword>
<dbReference type="Pfam" id="PF00580">
    <property type="entry name" value="UvrD-helicase"/>
    <property type="match status" value="1"/>
</dbReference>
<name>A0ABW4MBS5_9SPHN</name>
<dbReference type="InterPro" id="IPR027417">
    <property type="entry name" value="P-loop_NTPase"/>
</dbReference>
<dbReference type="SUPFAM" id="SSF52980">
    <property type="entry name" value="Restriction endonuclease-like"/>
    <property type="match status" value="1"/>
</dbReference>